<evidence type="ECO:0000313" key="3">
    <source>
        <dbReference type="EMBL" id="MCU9840436.1"/>
    </source>
</evidence>
<protein>
    <recommendedName>
        <fullName evidence="2">Alkyl sulfatase C-terminal domain-containing protein</fullName>
    </recommendedName>
</protein>
<dbReference type="Pfam" id="PF14864">
    <property type="entry name" value="Alkyl_sulf_C"/>
    <property type="match status" value="1"/>
</dbReference>
<reference evidence="3 4" key="1">
    <citation type="submission" date="2022-10" db="EMBL/GenBank/DDBJ databases">
        <title>Ruegeria sp. nov., isolated from ocean surface water.</title>
        <authorList>
            <person name="He W."/>
            <person name="Wang L."/>
            <person name="Zhang D.-F."/>
        </authorList>
    </citation>
    <scope>NUCLEOTIDE SEQUENCE [LARGE SCALE GENOMIC DNA]</scope>
    <source>
        <strain evidence="3 4">WL0004</strain>
    </source>
</reference>
<name>A0ABT2WX11_9RHOB</name>
<evidence type="ECO:0000313" key="4">
    <source>
        <dbReference type="Proteomes" id="UP001321014"/>
    </source>
</evidence>
<dbReference type="InterPro" id="IPR036527">
    <property type="entry name" value="SCP2_sterol-bd_dom_sf"/>
</dbReference>
<dbReference type="Proteomes" id="UP001321014">
    <property type="component" value="Unassembled WGS sequence"/>
</dbReference>
<accession>A0ABT2WX11</accession>
<sequence>RPPFWEFESEPRPDGNPESQQTLEQQIADGIAKIEGDPTVLAQLASTMVDFDPLFEILPGTAIRHEVAQSNAYDAVPGATIAE</sequence>
<dbReference type="SUPFAM" id="SSF55718">
    <property type="entry name" value="SCP-like"/>
    <property type="match status" value="1"/>
</dbReference>
<evidence type="ECO:0000259" key="2">
    <source>
        <dbReference type="Pfam" id="PF14864"/>
    </source>
</evidence>
<dbReference type="RefSeq" id="WP_397545698.1">
    <property type="nucleotide sequence ID" value="NZ_JAOVQN010000039.1"/>
</dbReference>
<gene>
    <name evidence="3" type="ORF">OEZ49_22050</name>
</gene>
<keyword evidence="4" id="KW-1185">Reference proteome</keyword>
<dbReference type="EMBL" id="JAOVQN010000039">
    <property type="protein sequence ID" value="MCU9840436.1"/>
    <property type="molecule type" value="Genomic_DNA"/>
</dbReference>
<feature type="non-terminal residue" evidence="3">
    <location>
        <position position="1"/>
    </location>
</feature>
<organism evidence="3 4">
    <name type="scientific">Ruegeria marisflavi</name>
    <dbReference type="NCBI Taxonomy" id="2984152"/>
    <lineage>
        <taxon>Bacteria</taxon>
        <taxon>Pseudomonadati</taxon>
        <taxon>Pseudomonadota</taxon>
        <taxon>Alphaproteobacteria</taxon>
        <taxon>Rhodobacterales</taxon>
        <taxon>Roseobacteraceae</taxon>
        <taxon>Ruegeria</taxon>
    </lineage>
</organism>
<feature type="region of interest" description="Disordered" evidence="1">
    <location>
        <begin position="1"/>
        <end position="23"/>
    </location>
</feature>
<comment type="caution">
    <text evidence="3">The sequence shown here is derived from an EMBL/GenBank/DDBJ whole genome shotgun (WGS) entry which is preliminary data.</text>
</comment>
<feature type="domain" description="Alkyl sulfatase C-terminal" evidence="2">
    <location>
        <begin position="20"/>
        <end position="58"/>
    </location>
</feature>
<evidence type="ECO:0000256" key="1">
    <source>
        <dbReference type="SAM" id="MobiDB-lite"/>
    </source>
</evidence>
<dbReference type="InterPro" id="IPR029229">
    <property type="entry name" value="Alkyl_sulf_C"/>
</dbReference>
<proteinExistence type="predicted"/>